<keyword evidence="3" id="KW-1185">Reference proteome</keyword>
<evidence type="ECO:0000256" key="1">
    <source>
        <dbReference type="SAM" id="SignalP"/>
    </source>
</evidence>
<feature type="signal peptide" evidence="1">
    <location>
        <begin position="1"/>
        <end position="25"/>
    </location>
</feature>
<protein>
    <recommendedName>
        <fullName evidence="4">Sulfur globule protein</fullName>
    </recommendedName>
</protein>
<name>A0A2U8W1U2_9HYPH</name>
<feature type="chain" id="PRO_5015981721" description="Sulfur globule protein" evidence="1">
    <location>
        <begin position="26"/>
        <end position="84"/>
    </location>
</feature>
<gene>
    <name evidence="2" type="ORF">DK389_02570</name>
</gene>
<proteinExistence type="predicted"/>
<organism evidence="2 3">
    <name type="scientific">Methylobacterium durans</name>
    <dbReference type="NCBI Taxonomy" id="2202825"/>
    <lineage>
        <taxon>Bacteria</taxon>
        <taxon>Pseudomonadati</taxon>
        <taxon>Pseudomonadota</taxon>
        <taxon>Alphaproteobacteria</taxon>
        <taxon>Hyphomicrobiales</taxon>
        <taxon>Methylobacteriaceae</taxon>
        <taxon>Methylobacterium</taxon>
    </lineage>
</organism>
<reference evidence="3" key="1">
    <citation type="submission" date="2018-05" db="EMBL/GenBank/DDBJ databases">
        <title>Complete Genome Sequence of Methylobacterium sp. 17SD2-17.</title>
        <authorList>
            <person name="Srinivasan S."/>
        </authorList>
    </citation>
    <scope>NUCLEOTIDE SEQUENCE [LARGE SCALE GENOMIC DNA]</scope>
    <source>
        <strain evidence="3">17SD2-17</strain>
    </source>
</reference>
<dbReference type="Proteomes" id="UP000245926">
    <property type="component" value="Chromosome"/>
</dbReference>
<dbReference type="KEGG" id="mets:DK389_02570"/>
<evidence type="ECO:0000313" key="2">
    <source>
        <dbReference type="EMBL" id="AWN39618.1"/>
    </source>
</evidence>
<evidence type="ECO:0008006" key="4">
    <source>
        <dbReference type="Google" id="ProtNLM"/>
    </source>
</evidence>
<evidence type="ECO:0000313" key="3">
    <source>
        <dbReference type="Proteomes" id="UP000245926"/>
    </source>
</evidence>
<accession>A0A2U8W1U2</accession>
<dbReference type="OrthoDB" id="9999654at2"/>
<dbReference type="RefSeq" id="WP_109887307.1">
    <property type="nucleotide sequence ID" value="NZ_CP029550.1"/>
</dbReference>
<dbReference type="AlphaFoldDB" id="A0A2U8W1U2"/>
<dbReference type="EMBL" id="CP029550">
    <property type="protein sequence ID" value="AWN39618.1"/>
    <property type="molecule type" value="Genomic_DNA"/>
</dbReference>
<sequence length="84" mass="8759">MGRLITLTAALALAAAALGASEASARGFGRGGFGHGGFGHHHGFGRGFGWGPRYVAIVPAYVRTCRVTRFIDADGDLVVRKICD</sequence>
<keyword evidence="1" id="KW-0732">Signal</keyword>